<dbReference type="EMBL" id="JAHAIK010000018">
    <property type="protein sequence ID" value="MBS5965325.1"/>
    <property type="molecule type" value="Genomic_DNA"/>
</dbReference>
<evidence type="ECO:0000256" key="1">
    <source>
        <dbReference type="SAM" id="Phobius"/>
    </source>
</evidence>
<dbReference type="AlphaFoldDB" id="A0A943LCY3"/>
<comment type="caution">
    <text evidence="2">The sequence shown here is derived from an EMBL/GenBank/DDBJ whole genome shotgun (WGS) entry which is preliminary data.</text>
</comment>
<proteinExistence type="predicted"/>
<dbReference type="Proteomes" id="UP000730862">
    <property type="component" value="Unassembled WGS sequence"/>
</dbReference>
<sequence length="64" mass="7272">MTKDDKLFLITGFMFIAVFFLLLIALNVFITNAAAIALLASTVTYLFFDKLYYAQKKTDTHANE</sequence>
<accession>A0A943LCY3</accession>
<keyword evidence="1" id="KW-0812">Transmembrane</keyword>
<feature type="transmembrane region" description="Helical" evidence="1">
    <location>
        <begin position="7"/>
        <end position="24"/>
    </location>
</feature>
<keyword evidence="1" id="KW-1133">Transmembrane helix</keyword>
<protein>
    <submittedName>
        <fullName evidence="2">Uncharacterized protein</fullName>
    </submittedName>
</protein>
<keyword evidence="1" id="KW-0472">Membrane</keyword>
<evidence type="ECO:0000313" key="3">
    <source>
        <dbReference type="Proteomes" id="UP000730862"/>
    </source>
</evidence>
<organism evidence="2 3">
    <name type="scientific">Finegoldia magna</name>
    <name type="common">Peptostreptococcus magnus</name>
    <dbReference type="NCBI Taxonomy" id="1260"/>
    <lineage>
        <taxon>Bacteria</taxon>
        <taxon>Bacillati</taxon>
        <taxon>Bacillota</taxon>
        <taxon>Tissierellia</taxon>
        <taxon>Tissierellales</taxon>
        <taxon>Peptoniphilaceae</taxon>
        <taxon>Finegoldia</taxon>
    </lineage>
</organism>
<evidence type="ECO:0000313" key="2">
    <source>
        <dbReference type="EMBL" id="MBS5965325.1"/>
    </source>
</evidence>
<gene>
    <name evidence="2" type="ORF">KIA07_06665</name>
</gene>
<reference evidence="2" key="1">
    <citation type="submission" date="2021-02" db="EMBL/GenBank/DDBJ databases">
        <title>Infant gut strain persistence is associated with maternal origin, phylogeny, and functional potential including surface adhesion and iron acquisition.</title>
        <authorList>
            <person name="Lou Y.C."/>
        </authorList>
    </citation>
    <scope>NUCLEOTIDE SEQUENCE</scope>
    <source>
        <strain evidence="2">L3_058_000G1_dasL3_058_000G1_concoct_72</strain>
    </source>
</reference>
<name>A0A943LCY3_FINMA</name>
<feature type="transmembrane region" description="Helical" evidence="1">
    <location>
        <begin position="30"/>
        <end position="48"/>
    </location>
</feature>
<dbReference type="RefSeq" id="WP_278736047.1">
    <property type="nucleotide sequence ID" value="NZ_JAHAIK010000018.1"/>
</dbReference>